<organism evidence="1 2">
    <name type="scientific">Bradyrhizobium lablabi</name>
    <dbReference type="NCBI Taxonomy" id="722472"/>
    <lineage>
        <taxon>Bacteria</taxon>
        <taxon>Pseudomonadati</taxon>
        <taxon>Pseudomonadota</taxon>
        <taxon>Alphaproteobacteria</taxon>
        <taxon>Hyphomicrobiales</taxon>
        <taxon>Nitrobacteraceae</taxon>
        <taxon>Bradyrhizobium</taxon>
    </lineage>
</organism>
<sequence>MQIGQNAPVGRGFVITDYSSLKPACDHVFPEVGNCQIRNGAVSDGLQKWPPQPGGATAKVWRLLAWSGIDGPAKADFCMHIPGRPPVRAWQSSGFDAATAERQKITLAEMRAAGVRGLLIYCSDYRCSHWTASSGDRWQDDVRLSDLEPRFICQACGQRGADVRPDFHWEEAKHRFRIGGGFCCWTQGRFPRGFLAHAASRSATMTKRWIDGGQDGRRHSDTTMLRERVEVLAQSNALGAILPSAVEWPGAALAPTPRVRARSATCYPAASCSALGSRVMYLPA</sequence>
<evidence type="ECO:0000313" key="1">
    <source>
        <dbReference type="EMBL" id="SHL68973.1"/>
    </source>
</evidence>
<name>A0A1M7CPA7_9BRAD</name>
<dbReference type="AlphaFoldDB" id="A0A1M7CPA7"/>
<proteinExistence type="predicted"/>
<accession>A0A1M7CPA7</accession>
<reference evidence="1 2" key="1">
    <citation type="submission" date="2016-11" db="EMBL/GenBank/DDBJ databases">
        <authorList>
            <person name="Jaros S."/>
            <person name="Januszkiewicz K."/>
            <person name="Wedrychowicz H."/>
        </authorList>
    </citation>
    <scope>NUCLEOTIDE SEQUENCE [LARGE SCALE GENOMIC DNA]</scope>
    <source>
        <strain evidence="1 2">GAS499</strain>
    </source>
</reference>
<protein>
    <submittedName>
        <fullName evidence="1">Uncharacterized protein</fullName>
    </submittedName>
</protein>
<dbReference type="Proteomes" id="UP000189935">
    <property type="component" value="Chromosome I"/>
</dbReference>
<dbReference type="EMBL" id="LT670844">
    <property type="protein sequence ID" value="SHL68973.1"/>
    <property type="molecule type" value="Genomic_DNA"/>
</dbReference>
<gene>
    <name evidence="1" type="ORF">SAMN05444159_6556</name>
</gene>
<evidence type="ECO:0000313" key="2">
    <source>
        <dbReference type="Proteomes" id="UP000189935"/>
    </source>
</evidence>